<organism evidence="2 3">
    <name type="scientific">Ajellomyces capsulatus</name>
    <name type="common">Darling's disease fungus</name>
    <name type="synonym">Histoplasma capsulatum</name>
    <dbReference type="NCBI Taxonomy" id="5037"/>
    <lineage>
        <taxon>Eukaryota</taxon>
        <taxon>Fungi</taxon>
        <taxon>Dikarya</taxon>
        <taxon>Ascomycota</taxon>
        <taxon>Pezizomycotina</taxon>
        <taxon>Eurotiomycetes</taxon>
        <taxon>Eurotiomycetidae</taxon>
        <taxon>Onygenales</taxon>
        <taxon>Ajellomycetaceae</taxon>
        <taxon>Histoplasma</taxon>
    </lineage>
</organism>
<dbReference type="Proteomes" id="UP000670092">
    <property type="component" value="Unassembled WGS sequence"/>
</dbReference>
<gene>
    <name evidence="2" type="ORF">I7I52_12263</name>
</gene>
<evidence type="ECO:0000313" key="3">
    <source>
        <dbReference type="Proteomes" id="UP000670092"/>
    </source>
</evidence>
<accession>A0A8H7YAB9</accession>
<evidence type="ECO:0000313" key="2">
    <source>
        <dbReference type="EMBL" id="KAG5288700.1"/>
    </source>
</evidence>
<sequence>MSIWRTGGRCEMAFVPLSFLIQSLMPTIICFVSINLYLASFIVSRFEYTSTLPIYISFLYFLLHSNSPCQRVLLKPLTKAEQICIR</sequence>
<name>A0A8H7YAB9_AJECA</name>
<comment type="caution">
    <text evidence="2">The sequence shown here is derived from an EMBL/GenBank/DDBJ whole genome shotgun (WGS) entry which is preliminary data.</text>
</comment>
<evidence type="ECO:0000256" key="1">
    <source>
        <dbReference type="SAM" id="Phobius"/>
    </source>
</evidence>
<dbReference type="VEuPathDB" id="FungiDB:I7I52_12263"/>
<dbReference type="AlphaFoldDB" id="A0A8H7YAB9"/>
<dbReference type="EMBL" id="JAEVHI010000006">
    <property type="protein sequence ID" value="KAG5288700.1"/>
    <property type="molecule type" value="Genomic_DNA"/>
</dbReference>
<proteinExistence type="predicted"/>
<protein>
    <submittedName>
        <fullName evidence="2">Uncharacterized protein</fullName>
    </submittedName>
</protein>
<keyword evidence="1" id="KW-0812">Transmembrane</keyword>
<keyword evidence="1" id="KW-1133">Transmembrane helix</keyword>
<feature type="transmembrane region" description="Helical" evidence="1">
    <location>
        <begin position="12"/>
        <end position="34"/>
    </location>
</feature>
<feature type="transmembrane region" description="Helical" evidence="1">
    <location>
        <begin position="46"/>
        <end position="63"/>
    </location>
</feature>
<keyword evidence="1" id="KW-0472">Membrane</keyword>
<reference evidence="2 3" key="1">
    <citation type="submission" date="2021-01" db="EMBL/GenBank/DDBJ databases">
        <title>Chromosome-level genome assembly of a human fungal pathogen reveals clustering of transcriptionally co-regulated genes.</title>
        <authorList>
            <person name="Voorhies M."/>
            <person name="Cohen S."/>
            <person name="Shea T.P."/>
            <person name="Petrus S."/>
            <person name="Munoz J.F."/>
            <person name="Poplawski S."/>
            <person name="Goldman W.E."/>
            <person name="Michael T."/>
            <person name="Cuomo C.A."/>
            <person name="Sil A."/>
            <person name="Beyhan S."/>
        </authorList>
    </citation>
    <scope>NUCLEOTIDE SEQUENCE [LARGE SCALE GENOMIC DNA]</scope>
    <source>
        <strain evidence="2 3">G184AR</strain>
    </source>
</reference>